<dbReference type="EMBL" id="JAWDGP010007831">
    <property type="protein sequence ID" value="KAK3703477.1"/>
    <property type="molecule type" value="Genomic_DNA"/>
</dbReference>
<dbReference type="InterPro" id="IPR050863">
    <property type="entry name" value="CenT-Element_Derived"/>
</dbReference>
<dbReference type="GO" id="GO:0003677">
    <property type="term" value="F:DNA binding"/>
    <property type="evidence" value="ECO:0007669"/>
    <property type="project" value="TreeGrafter"/>
</dbReference>
<feature type="domain" description="DDE-1" evidence="2">
    <location>
        <begin position="5"/>
        <end position="104"/>
    </location>
</feature>
<feature type="compositionally biased region" description="Pro residues" evidence="1">
    <location>
        <begin position="167"/>
        <end position="176"/>
    </location>
</feature>
<comment type="caution">
    <text evidence="3">The sequence shown here is derived from an EMBL/GenBank/DDBJ whole genome shotgun (WGS) entry which is preliminary data.</text>
</comment>
<dbReference type="GO" id="GO:0005634">
    <property type="term" value="C:nucleus"/>
    <property type="evidence" value="ECO:0007669"/>
    <property type="project" value="TreeGrafter"/>
</dbReference>
<dbReference type="Proteomes" id="UP001283361">
    <property type="component" value="Unassembled WGS sequence"/>
</dbReference>
<feature type="region of interest" description="Disordered" evidence="1">
    <location>
        <begin position="145"/>
        <end position="181"/>
    </location>
</feature>
<dbReference type="AlphaFoldDB" id="A0AAE0XQZ6"/>
<gene>
    <name evidence="3" type="ORF">RRG08_024781</name>
</gene>
<evidence type="ECO:0000256" key="1">
    <source>
        <dbReference type="SAM" id="MobiDB-lite"/>
    </source>
</evidence>
<dbReference type="PANTHER" id="PTHR19303">
    <property type="entry name" value="TRANSPOSON"/>
    <property type="match status" value="1"/>
</dbReference>
<protein>
    <recommendedName>
        <fullName evidence="2">DDE-1 domain-containing protein</fullName>
    </recommendedName>
</protein>
<proteinExistence type="predicted"/>
<reference evidence="3" key="1">
    <citation type="journal article" date="2023" name="G3 (Bethesda)">
        <title>A reference genome for the long-term kleptoplast-retaining sea slug Elysia crispata morphotype clarki.</title>
        <authorList>
            <person name="Eastman K.E."/>
            <person name="Pendleton A.L."/>
            <person name="Shaikh M.A."/>
            <person name="Suttiyut T."/>
            <person name="Ogas R."/>
            <person name="Tomko P."/>
            <person name="Gavelis G."/>
            <person name="Widhalm J.R."/>
            <person name="Wisecaver J.H."/>
        </authorList>
    </citation>
    <scope>NUCLEOTIDE SEQUENCE</scope>
    <source>
        <strain evidence="3">ECLA1</strain>
    </source>
</reference>
<evidence type="ECO:0000259" key="2">
    <source>
        <dbReference type="Pfam" id="PF03184"/>
    </source>
</evidence>
<name>A0AAE0XQZ6_9GAST</name>
<organism evidence="3 4">
    <name type="scientific">Elysia crispata</name>
    <name type="common">lettuce slug</name>
    <dbReference type="NCBI Taxonomy" id="231223"/>
    <lineage>
        <taxon>Eukaryota</taxon>
        <taxon>Metazoa</taxon>
        <taxon>Spiralia</taxon>
        <taxon>Lophotrochozoa</taxon>
        <taxon>Mollusca</taxon>
        <taxon>Gastropoda</taxon>
        <taxon>Heterobranchia</taxon>
        <taxon>Euthyneura</taxon>
        <taxon>Panpulmonata</taxon>
        <taxon>Sacoglossa</taxon>
        <taxon>Placobranchoidea</taxon>
        <taxon>Plakobranchidae</taxon>
        <taxon>Elysia</taxon>
    </lineage>
</organism>
<accession>A0AAE0XQZ6</accession>
<dbReference type="PANTHER" id="PTHR19303:SF74">
    <property type="entry name" value="POGO TRANSPOSABLE ELEMENT WITH KRAB DOMAIN"/>
    <property type="match status" value="1"/>
</dbReference>
<keyword evidence="4" id="KW-1185">Reference proteome</keyword>
<evidence type="ECO:0000313" key="4">
    <source>
        <dbReference type="Proteomes" id="UP001283361"/>
    </source>
</evidence>
<evidence type="ECO:0000313" key="3">
    <source>
        <dbReference type="EMBL" id="KAK3703477.1"/>
    </source>
</evidence>
<dbReference type="InterPro" id="IPR004875">
    <property type="entry name" value="DDE_SF_endonuclease_dom"/>
</dbReference>
<dbReference type="Pfam" id="PF03184">
    <property type="entry name" value="DDE_1"/>
    <property type="match status" value="1"/>
</dbReference>
<sequence length="272" mass="28971">MDITASFNITPNGWITAHVFHTWLRDCFVPAVASKTKLVVLFVDGHASHTSALEIIDLCRENGIILYCLKSHALHLIQPLDQALFGAMKAPWSEQCKKVLHQTGESVTVRTFASALKPVWDATTRPELAFTALLRALCPSRAYQATTPQPPATAATTPALATAPPAATAPPPPPPTTAQQPAASNFKDLLDFAAQAGPQKIDSLWADISQGGTGSADVQRLSRLLAGVGYTTTAVPTSAPNNINFASSSRYTPASVTIDTIMSLPQFPKNKC</sequence>
<feature type="compositionally biased region" description="Low complexity" evidence="1">
    <location>
        <begin position="145"/>
        <end position="166"/>
    </location>
</feature>